<protein>
    <recommendedName>
        <fullName evidence="3">SCP domain-containing protein</fullName>
    </recommendedName>
</protein>
<proteinExistence type="predicted"/>
<dbReference type="PRINTS" id="PR00837">
    <property type="entry name" value="V5TPXLIKE"/>
</dbReference>
<dbReference type="PANTHER" id="PTHR10334">
    <property type="entry name" value="CYSTEINE-RICH SECRETORY PROTEIN-RELATED"/>
    <property type="match status" value="1"/>
</dbReference>
<name>A0A4S2KU37_OPIFE</name>
<keyword evidence="5" id="KW-1185">Reference proteome</keyword>
<organism evidence="4 5">
    <name type="scientific">Opisthorchis felineus</name>
    <dbReference type="NCBI Taxonomy" id="147828"/>
    <lineage>
        <taxon>Eukaryota</taxon>
        <taxon>Metazoa</taxon>
        <taxon>Spiralia</taxon>
        <taxon>Lophotrochozoa</taxon>
        <taxon>Platyhelminthes</taxon>
        <taxon>Trematoda</taxon>
        <taxon>Digenea</taxon>
        <taxon>Opisthorchiida</taxon>
        <taxon>Opisthorchiata</taxon>
        <taxon>Opisthorchiidae</taxon>
        <taxon>Opisthorchis</taxon>
    </lineage>
</organism>
<evidence type="ECO:0000313" key="5">
    <source>
        <dbReference type="Proteomes" id="UP000308267"/>
    </source>
</evidence>
<dbReference type="Pfam" id="PF00188">
    <property type="entry name" value="CAP"/>
    <property type="match status" value="4"/>
</dbReference>
<comment type="caution">
    <text evidence="4">The sequence shown here is derived from an EMBL/GenBank/DDBJ whole genome shotgun (WGS) entry which is preliminary data.</text>
</comment>
<dbReference type="InterPro" id="IPR014044">
    <property type="entry name" value="CAP_dom"/>
</dbReference>
<dbReference type="SUPFAM" id="SSF55797">
    <property type="entry name" value="PR-1-like"/>
    <property type="match status" value="4"/>
</dbReference>
<dbReference type="Gene3D" id="3.40.33.10">
    <property type="entry name" value="CAP"/>
    <property type="match status" value="4"/>
</dbReference>
<keyword evidence="2" id="KW-0732">Signal</keyword>
<dbReference type="EMBL" id="SJOL01010342">
    <property type="protein sequence ID" value="TGZ51649.1"/>
    <property type="molecule type" value="Genomic_DNA"/>
</dbReference>
<accession>A0A4S2KU37</accession>
<dbReference type="OrthoDB" id="674273at2759"/>
<dbReference type="AlphaFoldDB" id="A0A4S2KU37"/>
<feature type="domain" description="SCP" evidence="3">
    <location>
        <begin position="267"/>
        <end position="412"/>
    </location>
</feature>
<dbReference type="InterPro" id="IPR001283">
    <property type="entry name" value="CRISP-related"/>
</dbReference>
<gene>
    <name evidence="4" type="ORF">CRM22_010727</name>
</gene>
<dbReference type="Proteomes" id="UP000308267">
    <property type="component" value="Unassembled WGS sequence"/>
</dbReference>
<evidence type="ECO:0000259" key="3">
    <source>
        <dbReference type="SMART" id="SM00198"/>
    </source>
</evidence>
<dbReference type="CDD" id="cd05380">
    <property type="entry name" value="CAP_euk"/>
    <property type="match status" value="2"/>
</dbReference>
<evidence type="ECO:0000313" key="4">
    <source>
        <dbReference type="EMBL" id="TGZ51649.1"/>
    </source>
</evidence>
<evidence type="ECO:0000256" key="1">
    <source>
        <dbReference type="SAM" id="MobiDB-lite"/>
    </source>
</evidence>
<dbReference type="SMART" id="SM00198">
    <property type="entry name" value="SCP"/>
    <property type="match status" value="2"/>
</dbReference>
<feature type="chain" id="PRO_5020430886" description="SCP domain-containing protein" evidence="2">
    <location>
        <begin position="18"/>
        <end position="659"/>
    </location>
</feature>
<feature type="domain" description="SCP" evidence="3">
    <location>
        <begin position="22"/>
        <end position="156"/>
    </location>
</feature>
<reference evidence="4 5" key="1">
    <citation type="journal article" date="2019" name="BMC Genomics">
        <title>New insights from Opisthorchis felineus genome: update on genomics of the epidemiologically important liver flukes.</title>
        <authorList>
            <person name="Ershov N.I."/>
            <person name="Mordvinov V.A."/>
            <person name="Prokhortchouk E.B."/>
            <person name="Pakharukova M.Y."/>
            <person name="Gunbin K.V."/>
            <person name="Ustyantsev K."/>
            <person name="Genaev M.A."/>
            <person name="Blinov A.G."/>
            <person name="Mazur A."/>
            <person name="Boulygina E."/>
            <person name="Tsygankova S."/>
            <person name="Khrameeva E."/>
            <person name="Chekanov N."/>
            <person name="Fan G."/>
            <person name="Xiao A."/>
            <person name="Zhang H."/>
            <person name="Xu X."/>
            <person name="Yang H."/>
            <person name="Solovyev V."/>
            <person name="Lee S.M."/>
            <person name="Liu X."/>
            <person name="Afonnikov D.A."/>
            <person name="Skryabin K.G."/>
        </authorList>
    </citation>
    <scope>NUCLEOTIDE SEQUENCE [LARGE SCALE GENOMIC DNA]</scope>
    <source>
        <strain evidence="4">AK-0245</strain>
        <tissue evidence="4">Whole organism</tissue>
    </source>
</reference>
<feature type="signal peptide" evidence="2">
    <location>
        <begin position="1"/>
        <end position="17"/>
    </location>
</feature>
<evidence type="ECO:0000256" key="2">
    <source>
        <dbReference type="SAM" id="SignalP"/>
    </source>
</evidence>
<sequence length="659" mass="75440">MSSQVFTLFQVLSVALCIDAPQNYERYLEEHNKYRKMVLDGRKWSAPLALLAQRSAEECNFEITENPTTNANKAASPEHDYDVVNAWFDQHTHYKYGPFSTVDASHFEGYTQLIWSNTREVGCHRHLCARFWTGQAWRQNMYFTVCQYYPRGNVQGEKPYKADKETTVAHTPTEYLEKHNTYRTRLLRGDVSRQLQPRIMPNLTWNPSLASEAEASASRCRVNSNEIPASENIFTSVSSTTEPNIPGEKPYEIAKPGSEDSSTNPHDSRLTYLDRHNTYRVMILEGKVSGQPQALLMPNLTWSDSLEQEARLQAEMCDSTTRSLPGESRAISRVADLDVVKHWFDQHTHYTFGRFPGEHSTQILGYTQLVWADTLEVGCYQAHCQNFRTRFNWATRIYSTVCRYWPAGNVDRGMPYQQQRPVFSTGKSSYNEKIAYLTNHNKYRNMVLEGQVPGQPQATVMPSLRWSDKLEQEAMHEAEKCVIRRETLPGEMRTYSRDENFDFRPQQGGLSEQAQYVPDHDVARQSARSTTGVCVAQFVPSNTGLINMYTTNMVDIRQKILTKCRVTHRGNVEKELPYEHKKEAHPVGDTPANPEEKGWLDQHNTYRAMLLGGQVPGQPIPLKMPNLVSLTMHISKEFAPKFCEPTNPVLFMGYGNSAL</sequence>
<feature type="region of interest" description="Disordered" evidence="1">
    <location>
        <begin position="236"/>
        <end position="269"/>
    </location>
</feature>
<dbReference type="InterPro" id="IPR035940">
    <property type="entry name" value="CAP_sf"/>
</dbReference>